<gene>
    <name evidence="1" type="ORF">EHQ64_06480</name>
</gene>
<dbReference type="AlphaFoldDB" id="A0A4R9KEH9"/>
<organism evidence="1 2">
    <name type="scientific">Leptospira sarikeiensis</name>
    <dbReference type="NCBI Taxonomy" id="2484943"/>
    <lineage>
        <taxon>Bacteria</taxon>
        <taxon>Pseudomonadati</taxon>
        <taxon>Spirochaetota</taxon>
        <taxon>Spirochaetia</taxon>
        <taxon>Leptospirales</taxon>
        <taxon>Leptospiraceae</taxon>
        <taxon>Leptospira</taxon>
    </lineage>
</organism>
<evidence type="ECO:0000313" key="1">
    <source>
        <dbReference type="EMBL" id="TGL63592.1"/>
    </source>
</evidence>
<dbReference type="Proteomes" id="UP000297762">
    <property type="component" value="Unassembled WGS sequence"/>
</dbReference>
<sequence length="75" mass="8506">MNSLKIVNIISAILLFVFFLLFTNCNSGGKQDCGRSTPDDKKTSELLQTACLAQPEDPNYCKLYFIEAVYHSHCW</sequence>
<proteinExistence type="predicted"/>
<dbReference type="EMBL" id="RQGF01000012">
    <property type="protein sequence ID" value="TGL63592.1"/>
    <property type="molecule type" value="Genomic_DNA"/>
</dbReference>
<comment type="caution">
    <text evidence="1">The sequence shown here is derived from an EMBL/GenBank/DDBJ whole genome shotgun (WGS) entry which is preliminary data.</text>
</comment>
<name>A0A4R9KEH9_9LEPT</name>
<dbReference type="OrthoDB" id="344583at2"/>
<dbReference type="RefSeq" id="WP_135648672.1">
    <property type="nucleotide sequence ID" value="NZ_RQGF01000012.1"/>
</dbReference>
<reference evidence="1" key="1">
    <citation type="journal article" date="2019" name="PLoS Negl. Trop. Dis.">
        <title>Revisiting the worldwide diversity of Leptospira species in the environment.</title>
        <authorList>
            <person name="Vincent A.T."/>
            <person name="Schiettekatte O."/>
            <person name="Bourhy P."/>
            <person name="Veyrier F.J."/>
            <person name="Picardeau M."/>
        </authorList>
    </citation>
    <scope>NUCLEOTIDE SEQUENCE [LARGE SCALE GENOMIC DNA]</scope>
    <source>
        <strain evidence="1">201702455</strain>
    </source>
</reference>
<accession>A0A4R9KEH9</accession>
<protein>
    <submittedName>
        <fullName evidence="1">Uncharacterized protein</fullName>
    </submittedName>
</protein>
<evidence type="ECO:0000313" key="2">
    <source>
        <dbReference type="Proteomes" id="UP000297762"/>
    </source>
</evidence>
<keyword evidence="2" id="KW-1185">Reference proteome</keyword>